<evidence type="ECO:0000313" key="3">
    <source>
        <dbReference type="Proteomes" id="UP001059824"/>
    </source>
</evidence>
<dbReference type="KEGG" id="mama:GII36_04050"/>
<reference evidence="2" key="1">
    <citation type="journal article" date="2021" name="Nat. Microbiol.">
        <title>Cocultivation of an ultrasmall environmental parasitic bacterium with lytic ability against bacteria associated with wastewater foams.</title>
        <authorList>
            <person name="Batinovic S."/>
            <person name="Rose J.J.A."/>
            <person name="Ratcliffe J."/>
            <person name="Seviour R.J."/>
            <person name="Petrovski S."/>
        </authorList>
    </citation>
    <scope>NUCLEOTIDE SEQUENCE</scope>
    <source>
        <strain evidence="2">JR1</strain>
    </source>
</reference>
<evidence type="ECO:0000256" key="1">
    <source>
        <dbReference type="SAM" id="MobiDB-lite"/>
    </source>
</evidence>
<dbReference type="RefSeq" id="WP_260762730.1">
    <property type="nucleotide sequence ID" value="NZ_CP045921.1"/>
</dbReference>
<protein>
    <submittedName>
        <fullName evidence="2">Uncharacterized protein</fullName>
    </submittedName>
</protein>
<evidence type="ECO:0000313" key="2">
    <source>
        <dbReference type="EMBL" id="QHN43003.1"/>
    </source>
</evidence>
<name>A0A857MKB3_9BACT</name>
<dbReference type="AlphaFoldDB" id="A0A857MKB3"/>
<dbReference type="Proteomes" id="UP001059824">
    <property type="component" value="Chromosome"/>
</dbReference>
<proteinExistence type="predicted"/>
<feature type="region of interest" description="Disordered" evidence="1">
    <location>
        <begin position="1"/>
        <end position="20"/>
    </location>
</feature>
<sequence>MTAESLPRSHKPSASHEHGSVRFRLNEELSTNVLGRVLQNRSYEFMRRRQGGFFYARVPYEIPFLPDGMASNKQHSGDHTLRERLSDVQTYSKRLWTKDIAVHGLATTYLYGQNNVDRKTPDAVSLQLLFDEEDHQRLLTMLKHLMGGQKLTANDEHDYRLTPNVIVPVPQIEVPEEDEINISSNPTIVSLASLQNVVTKLNQSAGESKKGMGALEVPAFFHAPRQ</sequence>
<dbReference type="EMBL" id="CP045921">
    <property type="protein sequence ID" value="QHN43003.1"/>
    <property type="molecule type" value="Genomic_DNA"/>
</dbReference>
<accession>A0A857MKB3</accession>
<keyword evidence="3" id="KW-1185">Reference proteome</keyword>
<gene>
    <name evidence="2" type="ORF">GII36_04050</name>
</gene>
<organism evidence="2 3">
    <name type="scientific">Candidatus Mycosynbacter amalyticus</name>
    <dbReference type="NCBI Taxonomy" id="2665156"/>
    <lineage>
        <taxon>Bacteria</taxon>
        <taxon>Candidatus Saccharimonadota</taxon>
        <taxon>Candidatus Saccharimonadota incertae sedis</taxon>
        <taxon>Candidatus Mycosynbacter</taxon>
    </lineage>
</organism>